<dbReference type="PIRSF" id="PIRSF006268">
    <property type="entry name" value="ApbE"/>
    <property type="match status" value="1"/>
</dbReference>
<dbReference type="Gene3D" id="3.10.520.10">
    <property type="entry name" value="ApbE-like domains"/>
    <property type="match status" value="1"/>
</dbReference>
<evidence type="ECO:0000256" key="10">
    <source>
        <dbReference type="ARBA" id="ARBA00048540"/>
    </source>
</evidence>
<comment type="similarity">
    <text evidence="1 11">Belongs to the ApbE family.</text>
</comment>
<keyword evidence="4 11" id="KW-0285">Flavoprotein</keyword>
<dbReference type="Proteomes" id="UP000006062">
    <property type="component" value="Chromosome"/>
</dbReference>
<reference evidence="13 14" key="1">
    <citation type="submission" date="2012-06" db="EMBL/GenBank/DDBJ databases">
        <title>Complete sequence of Thiocystis violascens DSM 198.</title>
        <authorList>
            <consortium name="US DOE Joint Genome Institute"/>
            <person name="Lucas S."/>
            <person name="Han J."/>
            <person name="Lapidus A."/>
            <person name="Cheng J.-F."/>
            <person name="Goodwin L."/>
            <person name="Pitluck S."/>
            <person name="Peters L."/>
            <person name="Ovchinnikova G."/>
            <person name="Teshima H."/>
            <person name="Detter J.C."/>
            <person name="Han C."/>
            <person name="Tapia R."/>
            <person name="Land M."/>
            <person name="Hauser L."/>
            <person name="Kyrpides N."/>
            <person name="Ivanova N."/>
            <person name="Pagani I."/>
            <person name="Vogl K."/>
            <person name="Liu Z."/>
            <person name="Frigaard N.-U."/>
            <person name="Bryant D."/>
            <person name="Woyke T."/>
        </authorList>
    </citation>
    <scope>NUCLEOTIDE SEQUENCE [LARGE SCALE GENOMIC DNA]</scope>
    <source>
        <strain evidence="14">ATCC 17096 / DSM 198 / 6111</strain>
    </source>
</reference>
<comment type="catalytic activity">
    <reaction evidence="10 11">
        <text>L-threonyl-[protein] + FAD = FMN-L-threonyl-[protein] + AMP + H(+)</text>
        <dbReference type="Rhea" id="RHEA:36847"/>
        <dbReference type="Rhea" id="RHEA-COMP:11060"/>
        <dbReference type="Rhea" id="RHEA-COMP:11061"/>
        <dbReference type="ChEBI" id="CHEBI:15378"/>
        <dbReference type="ChEBI" id="CHEBI:30013"/>
        <dbReference type="ChEBI" id="CHEBI:57692"/>
        <dbReference type="ChEBI" id="CHEBI:74257"/>
        <dbReference type="ChEBI" id="CHEBI:456215"/>
        <dbReference type="EC" id="2.7.1.180"/>
    </reaction>
</comment>
<sequence length="373" mass="40825">MPYTPSPSTAPRAPNPMRRRLALIVLIALLALAACKDKSPVIVTRFTAFGTQVDVSLVGVGKEQAKQAAARIEQDFVYLERDWHAWTPGPMTRVNRLLATGQPFVAPPSMLPLVRLSKTLETRSDGLFNPAIGRLKDLWGFHDDRLGSHPPPSPERIARLVKANPTMAQIDIDGLELRGHNSALSLDFNAIAKSHAIDLSIEHLMETGIANALIQAGGHLRAIGDRAGQPWRIPIRRPNGSGVFAILPIRGNESVATIAEYDRNFLFEGTLYHDVIDPRAGSPAQETRAVTVIHDDATTAAAAATALLIAGPTDWHRIAVKMGVRYVLLMDRQGRVRMNPAMAERIERVDDQDDIVLSEPLKTTAEPSKTELQ</sequence>
<evidence type="ECO:0000256" key="4">
    <source>
        <dbReference type="ARBA" id="ARBA00022630"/>
    </source>
</evidence>
<keyword evidence="5 11" id="KW-0808">Transferase</keyword>
<keyword evidence="13" id="KW-0449">Lipoprotein</keyword>
<evidence type="ECO:0000256" key="6">
    <source>
        <dbReference type="ARBA" id="ARBA00022723"/>
    </source>
</evidence>
<dbReference type="InterPro" id="IPR003374">
    <property type="entry name" value="ApbE-like_sf"/>
</dbReference>
<evidence type="ECO:0000256" key="1">
    <source>
        <dbReference type="ARBA" id="ARBA00008282"/>
    </source>
</evidence>
<keyword evidence="7 11" id="KW-0274">FAD</keyword>
<dbReference type="HOGENOM" id="CLU_044403_1_2_6"/>
<name>I3YDW4_THIV6</name>
<evidence type="ECO:0000313" key="13">
    <source>
        <dbReference type="EMBL" id="AFL75182.1"/>
    </source>
</evidence>
<evidence type="ECO:0000256" key="9">
    <source>
        <dbReference type="ARBA" id="ARBA00031306"/>
    </source>
</evidence>
<keyword evidence="8 11" id="KW-0460">Magnesium</keyword>
<feature type="binding site" evidence="12">
    <location>
        <position position="190"/>
    </location>
    <ligand>
        <name>Mg(2+)</name>
        <dbReference type="ChEBI" id="CHEBI:18420"/>
    </ligand>
</feature>
<comment type="cofactor">
    <cofactor evidence="12">
        <name>Mg(2+)</name>
        <dbReference type="ChEBI" id="CHEBI:18420"/>
    </cofactor>
    <cofactor evidence="12">
        <name>Mn(2+)</name>
        <dbReference type="ChEBI" id="CHEBI:29035"/>
    </cofactor>
    <text evidence="12">Magnesium. Can also use manganese.</text>
</comment>
<dbReference type="PANTHER" id="PTHR30040:SF2">
    <property type="entry name" value="FAD:PROTEIN FMN TRANSFERASE"/>
    <property type="match status" value="1"/>
</dbReference>
<keyword evidence="14" id="KW-1185">Reference proteome</keyword>
<proteinExistence type="inferred from homology"/>
<organism evidence="13 14">
    <name type="scientific">Thiocystis violascens (strain ATCC 17096 / DSM 198 / 6111)</name>
    <name type="common">Chromatium violascens</name>
    <dbReference type="NCBI Taxonomy" id="765911"/>
    <lineage>
        <taxon>Bacteria</taxon>
        <taxon>Pseudomonadati</taxon>
        <taxon>Pseudomonadota</taxon>
        <taxon>Gammaproteobacteria</taxon>
        <taxon>Chromatiales</taxon>
        <taxon>Chromatiaceae</taxon>
        <taxon>Thiocystis</taxon>
    </lineage>
</organism>
<dbReference type="PANTHER" id="PTHR30040">
    <property type="entry name" value="THIAMINE BIOSYNTHESIS LIPOPROTEIN APBE"/>
    <property type="match status" value="1"/>
</dbReference>
<dbReference type="GO" id="GO:0046872">
    <property type="term" value="F:metal ion binding"/>
    <property type="evidence" value="ECO:0007669"/>
    <property type="project" value="UniProtKB-UniRule"/>
</dbReference>
<dbReference type="KEGG" id="tvi:Thivi_3309"/>
<dbReference type="SUPFAM" id="SSF143631">
    <property type="entry name" value="ApbE-like"/>
    <property type="match status" value="1"/>
</dbReference>
<protein>
    <recommendedName>
        <fullName evidence="3 11">FAD:protein FMN transferase</fullName>
        <ecNumber evidence="2 11">2.7.1.180</ecNumber>
    </recommendedName>
    <alternativeName>
        <fullName evidence="9 11">Flavin transferase</fullName>
    </alternativeName>
</protein>
<dbReference type="EMBL" id="CP003154">
    <property type="protein sequence ID" value="AFL75182.1"/>
    <property type="molecule type" value="Genomic_DNA"/>
</dbReference>
<evidence type="ECO:0000256" key="11">
    <source>
        <dbReference type="PIRNR" id="PIRNR006268"/>
    </source>
</evidence>
<feature type="binding site" evidence="12">
    <location>
        <position position="305"/>
    </location>
    <ligand>
        <name>Mg(2+)</name>
        <dbReference type="ChEBI" id="CHEBI:18420"/>
    </ligand>
</feature>
<dbReference type="AlphaFoldDB" id="I3YDW4"/>
<evidence type="ECO:0000256" key="8">
    <source>
        <dbReference type="ARBA" id="ARBA00022842"/>
    </source>
</evidence>
<evidence type="ECO:0000256" key="3">
    <source>
        <dbReference type="ARBA" id="ARBA00016337"/>
    </source>
</evidence>
<gene>
    <name evidence="13" type="ordered locus">Thivi_3309</name>
</gene>
<dbReference type="GO" id="GO:0016740">
    <property type="term" value="F:transferase activity"/>
    <property type="evidence" value="ECO:0007669"/>
    <property type="project" value="UniProtKB-UniRule"/>
</dbReference>
<evidence type="ECO:0000256" key="7">
    <source>
        <dbReference type="ARBA" id="ARBA00022827"/>
    </source>
</evidence>
<accession>I3YDW4</accession>
<keyword evidence="6 11" id="KW-0479">Metal-binding</keyword>
<evidence type="ECO:0000313" key="14">
    <source>
        <dbReference type="Proteomes" id="UP000006062"/>
    </source>
</evidence>
<evidence type="ECO:0000256" key="12">
    <source>
        <dbReference type="PIRSR" id="PIRSR006268-2"/>
    </source>
</evidence>
<evidence type="ECO:0000256" key="5">
    <source>
        <dbReference type="ARBA" id="ARBA00022679"/>
    </source>
</evidence>
<dbReference type="Pfam" id="PF02424">
    <property type="entry name" value="ApbE"/>
    <property type="match status" value="1"/>
</dbReference>
<dbReference type="eggNOG" id="COG1477">
    <property type="taxonomic scope" value="Bacteria"/>
</dbReference>
<dbReference type="InterPro" id="IPR024932">
    <property type="entry name" value="ApbE"/>
</dbReference>
<dbReference type="RefSeq" id="WP_014779589.1">
    <property type="nucleotide sequence ID" value="NC_018012.1"/>
</dbReference>
<dbReference type="STRING" id="765911.Thivi_3309"/>
<dbReference type="EC" id="2.7.1.180" evidence="2 11"/>
<evidence type="ECO:0000256" key="2">
    <source>
        <dbReference type="ARBA" id="ARBA00011955"/>
    </source>
</evidence>